<feature type="transmembrane region" description="Helical" evidence="5">
    <location>
        <begin position="7"/>
        <end position="29"/>
    </location>
</feature>
<accession>A0A9P4SDY0</accession>
<organism evidence="6 7">
    <name type="scientific">Patellaria atrata CBS 101060</name>
    <dbReference type="NCBI Taxonomy" id="1346257"/>
    <lineage>
        <taxon>Eukaryota</taxon>
        <taxon>Fungi</taxon>
        <taxon>Dikarya</taxon>
        <taxon>Ascomycota</taxon>
        <taxon>Pezizomycotina</taxon>
        <taxon>Dothideomycetes</taxon>
        <taxon>Dothideomycetes incertae sedis</taxon>
        <taxon>Patellariales</taxon>
        <taxon>Patellariaceae</taxon>
        <taxon>Patellaria</taxon>
    </lineage>
</organism>
<evidence type="ECO:0000256" key="5">
    <source>
        <dbReference type="SAM" id="Phobius"/>
    </source>
</evidence>
<proteinExistence type="predicted"/>
<dbReference type="Pfam" id="PF00335">
    <property type="entry name" value="Tetraspanin"/>
    <property type="match status" value="1"/>
</dbReference>
<sequence>MVEKLTLVFLSMDFIFAATGGLILAFALMSETEMRAAPSTDTVAQHLLLSQCPLTAGIVNAIFIFVTFLVSLPALFIPTNKAWLRLQGWLLVFCSLFTLILGLTIWFETLKTRSNLESMWAKEKPLAQSLLQQKFECCGYLNSTSPPFVQDSTCSNSLVAAQRQGCIGPFSDYANSFLDIVFTALFGCVGIDVLLLLCTAMLLKHRQELERYKHIDEKNGIGGL</sequence>
<comment type="caution">
    <text evidence="6">The sequence shown here is derived from an EMBL/GenBank/DDBJ whole genome shotgun (WGS) entry which is preliminary data.</text>
</comment>
<evidence type="ECO:0000313" key="7">
    <source>
        <dbReference type="Proteomes" id="UP000799429"/>
    </source>
</evidence>
<dbReference type="Proteomes" id="UP000799429">
    <property type="component" value="Unassembled WGS sequence"/>
</dbReference>
<feature type="transmembrane region" description="Helical" evidence="5">
    <location>
        <begin position="180"/>
        <end position="203"/>
    </location>
</feature>
<keyword evidence="2 5" id="KW-0812">Transmembrane</keyword>
<feature type="transmembrane region" description="Helical" evidence="5">
    <location>
        <begin position="57"/>
        <end position="77"/>
    </location>
</feature>
<evidence type="ECO:0000256" key="1">
    <source>
        <dbReference type="ARBA" id="ARBA00004141"/>
    </source>
</evidence>
<feature type="transmembrane region" description="Helical" evidence="5">
    <location>
        <begin position="89"/>
        <end position="107"/>
    </location>
</feature>
<dbReference type="EMBL" id="MU006094">
    <property type="protein sequence ID" value="KAF2839838.1"/>
    <property type="molecule type" value="Genomic_DNA"/>
</dbReference>
<evidence type="ECO:0000313" key="6">
    <source>
        <dbReference type="EMBL" id="KAF2839838.1"/>
    </source>
</evidence>
<name>A0A9P4SDY0_9PEZI</name>
<keyword evidence="7" id="KW-1185">Reference proteome</keyword>
<protein>
    <recommendedName>
        <fullName evidence="8">Tetraspanin</fullName>
    </recommendedName>
</protein>
<keyword evidence="3 5" id="KW-1133">Transmembrane helix</keyword>
<gene>
    <name evidence="6" type="ORF">M501DRAFT_932599</name>
</gene>
<evidence type="ECO:0000256" key="3">
    <source>
        <dbReference type="ARBA" id="ARBA00022989"/>
    </source>
</evidence>
<dbReference type="InterPro" id="IPR018499">
    <property type="entry name" value="Tetraspanin/Peripherin"/>
</dbReference>
<reference evidence="6" key="1">
    <citation type="journal article" date="2020" name="Stud. Mycol.">
        <title>101 Dothideomycetes genomes: a test case for predicting lifestyles and emergence of pathogens.</title>
        <authorList>
            <person name="Haridas S."/>
            <person name="Albert R."/>
            <person name="Binder M."/>
            <person name="Bloem J."/>
            <person name="Labutti K."/>
            <person name="Salamov A."/>
            <person name="Andreopoulos B."/>
            <person name="Baker S."/>
            <person name="Barry K."/>
            <person name="Bills G."/>
            <person name="Bluhm B."/>
            <person name="Cannon C."/>
            <person name="Castanera R."/>
            <person name="Culley D."/>
            <person name="Daum C."/>
            <person name="Ezra D."/>
            <person name="Gonzalez J."/>
            <person name="Henrissat B."/>
            <person name="Kuo A."/>
            <person name="Liang C."/>
            <person name="Lipzen A."/>
            <person name="Lutzoni F."/>
            <person name="Magnuson J."/>
            <person name="Mondo S."/>
            <person name="Nolan M."/>
            <person name="Ohm R."/>
            <person name="Pangilinan J."/>
            <person name="Park H.-J."/>
            <person name="Ramirez L."/>
            <person name="Alfaro M."/>
            <person name="Sun H."/>
            <person name="Tritt A."/>
            <person name="Yoshinaga Y."/>
            <person name="Zwiers L.-H."/>
            <person name="Turgeon B."/>
            <person name="Goodwin S."/>
            <person name="Spatafora J."/>
            <person name="Crous P."/>
            <person name="Grigoriev I."/>
        </authorList>
    </citation>
    <scope>NUCLEOTIDE SEQUENCE</scope>
    <source>
        <strain evidence="6">CBS 101060</strain>
    </source>
</reference>
<evidence type="ECO:0000256" key="4">
    <source>
        <dbReference type="ARBA" id="ARBA00023136"/>
    </source>
</evidence>
<evidence type="ECO:0008006" key="8">
    <source>
        <dbReference type="Google" id="ProtNLM"/>
    </source>
</evidence>
<evidence type="ECO:0000256" key="2">
    <source>
        <dbReference type="ARBA" id="ARBA00022692"/>
    </source>
</evidence>
<dbReference type="GO" id="GO:0016020">
    <property type="term" value="C:membrane"/>
    <property type="evidence" value="ECO:0007669"/>
    <property type="project" value="UniProtKB-SubCell"/>
</dbReference>
<dbReference type="OrthoDB" id="2279611at2759"/>
<keyword evidence="4 5" id="KW-0472">Membrane</keyword>
<dbReference type="AlphaFoldDB" id="A0A9P4SDY0"/>
<comment type="subcellular location">
    <subcellularLocation>
        <location evidence="1">Membrane</location>
        <topology evidence="1">Multi-pass membrane protein</topology>
    </subcellularLocation>
</comment>